<dbReference type="FunFam" id="1.20.1510.10:FF:000033">
    <property type="entry name" value="Unplaced genomic scaffold supercont1.9, whole genome shotgun sequence"/>
    <property type="match status" value="1"/>
</dbReference>
<dbReference type="NCBIfam" id="TIGR01297">
    <property type="entry name" value="CDF"/>
    <property type="match status" value="2"/>
</dbReference>
<keyword evidence="4 9" id="KW-0812">Transmembrane</keyword>
<name>A0A140G9J0_9AGAM</name>
<reference evidence="11" key="1">
    <citation type="journal article" date="2016" name="BioMetals">
        <title>Functional analysis of two genes coding for distinct cation diffusion facilitators of the ectomycorrhizal Zn-accumulating fungus Russula atropurpurea.</title>
        <authorList>
            <person name="Sacky J."/>
            <person name="Leonhardt T."/>
            <person name="Kotrba P."/>
        </authorList>
    </citation>
    <scope>NUCLEOTIDE SEQUENCE</scope>
</reference>
<gene>
    <name evidence="11" type="primary">CDF3</name>
</gene>
<feature type="compositionally biased region" description="Low complexity" evidence="8">
    <location>
        <begin position="542"/>
        <end position="561"/>
    </location>
</feature>
<dbReference type="GO" id="GO:0005385">
    <property type="term" value="F:zinc ion transmembrane transporter activity"/>
    <property type="evidence" value="ECO:0007669"/>
    <property type="project" value="InterPro"/>
</dbReference>
<dbReference type="GO" id="GO:0005794">
    <property type="term" value="C:Golgi apparatus"/>
    <property type="evidence" value="ECO:0007669"/>
    <property type="project" value="TreeGrafter"/>
</dbReference>
<feature type="transmembrane region" description="Helical" evidence="9">
    <location>
        <begin position="416"/>
        <end position="435"/>
    </location>
</feature>
<dbReference type="InterPro" id="IPR002524">
    <property type="entry name" value="Cation_efflux"/>
</dbReference>
<sequence>MDLTDARTRKKVTLNPRTVLSNSVSGRVATDIVFSNALFVVALWITKEWLLSQNVGAFWVLMRVLACGALGLVFREVASGDAPRALEAASSAKWTVLAMGSVAYFLQQGSLLVALSQLSATRVILVSHFSSAWGKTLSSATFTVRFTPIVLGLVISFASDTRYSLNDVRETLPGYLALLLHILSTGALEHLRSMLAPSVGAKYVSVCYTVGAATFSLIVYVARDTFINVPSLPAVPLLSLLAIPLAAYSAYSAQCGRSSVEASVVTTPHHNLLSSASALLATITFGSMWFSRFPSTSEILTGMLFLYGGYPKRVQVSDGLPHVPATQVARSHLKTIMSNPESRRIFYFLVLNLSYMMVQMLYGIWTNSLGLISDAIHMGFDCMAIGVGLLASIMATWPPNERFTYGYGRIETLSGFANGIFLVLISIFIIFEAIQRLLDPPEMNTNQLLLVSTVGLLINLFGMVAMGGHAHHGHSHSHSHGHGHAHHHDHGHNHHDHDHAHGHEHAHSSEDEHEHAHDHVVEAPTIIEHPVDLDNEDGYRDTQTSHIPSHPHSPPHGATTSCADASNLNLEAPHPHSHPRPRPNGFLNGDIPGVPSSRIHTRSASMATFPSLPPVTAAPTIPPSHTAPSLSLRVSDHRKHSRRAPSLQLHDAARRGLLHEGTANSPMTPSYRFGVDEHFASHQNTHLHGHTPNLHDHSHVHGSGHAGHSHNMRGLFLHVMADTLGSVGVIVSTLLIQHYGWTGFDPIASIFIAVLIAASVIPLVIDTGKVLALDVAQHADGIGHALDELVSVEGLASYTDPQFWPKDASSLIGSLHVQLAPPSAQKDYDLDSIVERVDTLLRARIPGLEELTIQVEDGTGGASFRR</sequence>
<comment type="similarity">
    <text evidence="2">Belongs to the cation diffusion facilitator (CDF) transporter (TC 2.A.4) family. SLC30A subfamily.</text>
</comment>
<dbReference type="GO" id="GO:1904257">
    <property type="term" value="P:zinc ion import into Golgi lumen"/>
    <property type="evidence" value="ECO:0007669"/>
    <property type="project" value="TreeGrafter"/>
</dbReference>
<keyword evidence="7 9" id="KW-0472">Membrane</keyword>
<dbReference type="GO" id="GO:0016020">
    <property type="term" value="C:membrane"/>
    <property type="evidence" value="ECO:0007669"/>
    <property type="project" value="UniProtKB-SubCell"/>
</dbReference>
<dbReference type="PANTHER" id="PTHR45755:SF4">
    <property type="entry name" value="ZINC TRANSPORTER 7"/>
    <property type="match status" value="1"/>
</dbReference>
<feature type="transmembrane region" description="Helical" evidence="9">
    <location>
        <begin position="715"/>
        <end position="741"/>
    </location>
</feature>
<evidence type="ECO:0000259" key="10">
    <source>
        <dbReference type="Pfam" id="PF01545"/>
    </source>
</evidence>
<dbReference type="InterPro" id="IPR058533">
    <property type="entry name" value="Cation_efflux_TM"/>
</dbReference>
<feature type="compositionally biased region" description="Basic residues" evidence="8">
    <location>
        <begin position="471"/>
        <end position="494"/>
    </location>
</feature>
<evidence type="ECO:0000313" key="11">
    <source>
        <dbReference type="EMBL" id="AMM70774.1"/>
    </source>
</evidence>
<dbReference type="GO" id="GO:0031410">
    <property type="term" value="C:cytoplasmic vesicle"/>
    <property type="evidence" value="ECO:0007669"/>
    <property type="project" value="TreeGrafter"/>
</dbReference>
<dbReference type="InterPro" id="IPR045316">
    <property type="entry name" value="Msc2-like"/>
</dbReference>
<feature type="compositionally biased region" description="Basic and acidic residues" evidence="8">
    <location>
        <begin position="495"/>
        <end position="517"/>
    </location>
</feature>
<protein>
    <submittedName>
        <fullName evidence="11">CDF metal transporter 3</fullName>
    </submittedName>
</protein>
<proteinExistence type="inferred from homology"/>
<feature type="domain" description="Cation efflux protein transmembrane" evidence="10">
    <location>
        <begin position="701"/>
        <end position="771"/>
    </location>
</feature>
<keyword evidence="5 9" id="KW-1133">Transmembrane helix</keyword>
<feature type="transmembrane region" description="Helical" evidence="9">
    <location>
        <begin position="376"/>
        <end position="395"/>
    </location>
</feature>
<evidence type="ECO:0000256" key="6">
    <source>
        <dbReference type="ARBA" id="ARBA00023065"/>
    </source>
</evidence>
<dbReference type="SUPFAM" id="SSF161111">
    <property type="entry name" value="Cation efflux protein transmembrane domain-like"/>
    <property type="match status" value="2"/>
</dbReference>
<dbReference type="InterPro" id="IPR027469">
    <property type="entry name" value="Cation_efflux_TMD_sf"/>
</dbReference>
<dbReference type="Gene3D" id="1.20.1510.10">
    <property type="entry name" value="Cation efflux protein transmembrane domain"/>
    <property type="match status" value="2"/>
</dbReference>
<dbReference type="Pfam" id="PF01545">
    <property type="entry name" value="Cation_efflux"/>
    <property type="match status" value="2"/>
</dbReference>
<organism evidence="11">
    <name type="scientific">Russula atropurpurea</name>
    <dbReference type="NCBI Taxonomy" id="152952"/>
    <lineage>
        <taxon>Eukaryota</taxon>
        <taxon>Fungi</taxon>
        <taxon>Dikarya</taxon>
        <taxon>Basidiomycota</taxon>
        <taxon>Agaricomycotina</taxon>
        <taxon>Agaricomycetes</taxon>
        <taxon>Russulales</taxon>
        <taxon>Russulaceae</taxon>
        <taxon>Russula</taxon>
    </lineage>
</organism>
<dbReference type="AlphaFoldDB" id="A0A140G9J0"/>
<feature type="transmembrane region" description="Helical" evidence="9">
    <location>
        <begin position="24"/>
        <end position="45"/>
    </location>
</feature>
<feature type="transmembrane region" description="Helical" evidence="9">
    <location>
        <begin position="345"/>
        <end position="364"/>
    </location>
</feature>
<feature type="region of interest" description="Disordered" evidence="8">
    <location>
        <begin position="471"/>
        <end position="517"/>
    </location>
</feature>
<evidence type="ECO:0000256" key="7">
    <source>
        <dbReference type="ARBA" id="ARBA00023136"/>
    </source>
</evidence>
<keyword evidence="6" id="KW-0406">Ion transport</keyword>
<dbReference type="EMBL" id="KU311686">
    <property type="protein sequence ID" value="AMM70774.1"/>
    <property type="molecule type" value="Genomic_DNA"/>
</dbReference>
<feature type="transmembrane region" description="Helical" evidence="9">
    <location>
        <begin position="747"/>
        <end position="765"/>
    </location>
</feature>
<evidence type="ECO:0000256" key="9">
    <source>
        <dbReference type="SAM" id="Phobius"/>
    </source>
</evidence>
<comment type="subcellular location">
    <subcellularLocation>
        <location evidence="1">Membrane</location>
        <topology evidence="1">Multi-pass membrane protein</topology>
    </subcellularLocation>
</comment>
<evidence type="ECO:0000256" key="2">
    <source>
        <dbReference type="ARBA" id="ARBA00008873"/>
    </source>
</evidence>
<evidence type="ECO:0000256" key="5">
    <source>
        <dbReference type="ARBA" id="ARBA00022989"/>
    </source>
</evidence>
<feature type="transmembrane region" description="Helical" evidence="9">
    <location>
        <begin position="171"/>
        <end position="191"/>
    </location>
</feature>
<evidence type="ECO:0000256" key="4">
    <source>
        <dbReference type="ARBA" id="ARBA00022692"/>
    </source>
</evidence>
<feature type="transmembrane region" description="Helical" evidence="9">
    <location>
        <begin position="136"/>
        <end position="159"/>
    </location>
</feature>
<accession>A0A140G9J0</accession>
<feature type="transmembrane region" description="Helical" evidence="9">
    <location>
        <begin position="203"/>
        <end position="222"/>
    </location>
</feature>
<feature type="transmembrane region" description="Helical" evidence="9">
    <location>
        <begin position="94"/>
        <end position="115"/>
    </location>
</feature>
<dbReference type="PANTHER" id="PTHR45755">
    <property type="match status" value="1"/>
</dbReference>
<evidence type="ECO:0000256" key="8">
    <source>
        <dbReference type="SAM" id="MobiDB-lite"/>
    </source>
</evidence>
<keyword evidence="3" id="KW-0813">Transport</keyword>
<feature type="domain" description="Cation efflux protein transmembrane" evidence="10">
    <location>
        <begin position="345"/>
        <end position="477"/>
    </location>
</feature>
<feature type="transmembrane region" description="Helical" evidence="9">
    <location>
        <begin position="57"/>
        <end position="74"/>
    </location>
</feature>
<evidence type="ECO:0000256" key="3">
    <source>
        <dbReference type="ARBA" id="ARBA00022448"/>
    </source>
</evidence>
<feature type="transmembrane region" description="Helical" evidence="9">
    <location>
        <begin position="234"/>
        <end position="251"/>
    </location>
</feature>
<dbReference type="GO" id="GO:0006882">
    <property type="term" value="P:intracellular zinc ion homeostasis"/>
    <property type="evidence" value="ECO:0007669"/>
    <property type="project" value="InterPro"/>
</dbReference>
<evidence type="ECO:0000256" key="1">
    <source>
        <dbReference type="ARBA" id="ARBA00004141"/>
    </source>
</evidence>
<feature type="transmembrane region" description="Helical" evidence="9">
    <location>
        <begin position="447"/>
        <end position="466"/>
    </location>
</feature>
<feature type="region of interest" description="Disordered" evidence="8">
    <location>
        <begin position="532"/>
        <end position="598"/>
    </location>
</feature>